<proteinExistence type="predicted"/>
<gene>
    <name evidence="1" type="ORF">QLQ22_09315</name>
</gene>
<reference evidence="2" key="1">
    <citation type="journal article" date="2025" name="Aquaculture">
        <title>Assessment of the bioflocculant production and safety properties of Metabacillus hrfriensis sp. nov. based on phenotypic and whole-genome sequencing analysis.</title>
        <authorList>
            <person name="Zhang R."/>
            <person name="Zhao Z."/>
            <person name="Luo L."/>
            <person name="Wang S."/>
            <person name="Guo K."/>
            <person name="Xu W."/>
        </authorList>
    </citation>
    <scope>NUCLEOTIDE SEQUENCE [LARGE SCALE GENOMIC DNA]</scope>
    <source>
        <strain evidence="2">CT-WN-B3</strain>
    </source>
</reference>
<sequence length="184" mass="22121">MLHEKKVTLRRLKPEDIPLLWEFIYGQAEPEWKKWDAPYFPIGTMTRKDFEKQKKKETKDPNPDRMYIEVEQQLIGMVTYYWEHQPSNWLEVGIVIYQPSNWHKGAGTEALKLWIQHLFDKYKLIRIGLTTWSGNTRMIRVAEKTGMREEGRIRKCRFYKGSYYDSIKMGMLREEWLAGSLKKV</sequence>
<dbReference type="EC" id="2.-.-.-" evidence="1"/>
<accession>A0ACD4RGD1</accession>
<keyword evidence="2" id="KW-1185">Reference proteome</keyword>
<evidence type="ECO:0000313" key="1">
    <source>
        <dbReference type="EMBL" id="WHZ59504.1"/>
    </source>
</evidence>
<dbReference type="Proteomes" id="UP001226091">
    <property type="component" value="Chromosome"/>
</dbReference>
<evidence type="ECO:0000313" key="2">
    <source>
        <dbReference type="Proteomes" id="UP001226091"/>
    </source>
</evidence>
<name>A0ACD4RGD1_9BACI</name>
<dbReference type="EMBL" id="CP126116">
    <property type="protein sequence ID" value="WHZ59504.1"/>
    <property type="molecule type" value="Genomic_DNA"/>
</dbReference>
<organism evidence="1 2">
    <name type="scientific">Metabacillus hrfriensis</name>
    <dbReference type="NCBI Taxonomy" id="3048891"/>
    <lineage>
        <taxon>Bacteria</taxon>
        <taxon>Bacillati</taxon>
        <taxon>Bacillota</taxon>
        <taxon>Bacilli</taxon>
        <taxon>Bacillales</taxon>
        <taxon>Bacillaceae</taxon>
        <taxon>Metabacillus</taxon>
    </lineage>
</organism>
<keyword evidence="1" id="KW-0808">Transferase</keyword>
<protein>
    <submittedName>
        <fullName evidence="1">GNAT family protein</fullName>
        <ecNumber evidence="1">2.-.-.-</ecNumber>
    </submittedName>
</protein>